<organism evidence="2">
    <name type="scientific">Rhipicephalus zambeziensis</name>
    <dbReference type="NCBI Taxonomy" id="60191"/>
    <lineage>
        <taxon>Eukaryota</taxon>
        <taxon>Metazoa</taxon>
        <taxon>Ecdysozoa</taxon>
        <taxon>Arthropoda</taxon>
        <taxon>Chelicerata</taxon>
        <taxon>Arachnida</taxon>
        <taxon>Acari</taxon>
        <taxon>Parasitiformes</taxon>
        <taxon>Ixodida</taxon>
        <taxon>Ixodoidea</taxon>
        <taxon>Ixodidae</taxon>
        <taxon>Rhipicephalinae</taxon>
        <taxon>Rhipicephalus</taxon>
        <taxon>Rhipicephalus</taxon>
    </lineage>
</organism>
<keyword evidence="1" id="KW-0812">Transmembrane</keyword>
<sequence length="479" mass="52236">MLIRVQSLSVKFWTAMFYVFYALCLNALVVHGIGENEIVETGPISNPDAVSKPCKISYITHQNNASVVKNCTCEVTADDSHVNDISRLSNPNGGANSLNTPSSPWVEGTGNVPNGTLCMLSVSHIDKGREILAGICYNGKCDNKTTTTVRVPIPALEADRYAYHCKGPMVAINSKLNVSDNCTATCYNLTTKTWVKARLGDGRLCALVLNKNDEGEYIKRTGVCNNGSCVPADFKPLIPPDDCPAKYVKRSGISLARNCTVICKATGTKKRLPRGTRCLLNYQRRVSVPGVDNLIVDGICKHGICIVIPPAVPTLMVHVPEEKCDHLLASVNYTKKVASTCNAKCPGRAPEYQPLRNGTACALKQSWGWHKEVTEVGECQAGNCVKEDHKIFPPPHHKKSNSTQCRTDNYVDVKPGQITVVTSCQVECSYSVFERRSYGVDCLLEYSETKKGGKIYTIGTCMGGFCTLGLKPRNITTTD</sequence>
<proteinExistence type="predicted"/>
<dbReference type="AlphaFoldDB" id="A0A224YB64"/>
<name>A0A224YB64_9ACAR</name>
<keyword evidence="1" id="KW-1133">Transmembrane helix</keyword>
<feature type="transmembrane region" description="Helical" evidence="1">
    <location>
        <begin position="12"/>
        <end position="34"/>
    </location>
</feature>
<evidence type="ECO:0000256" key="1">
    <source>
        <dbReference type="SAM" id="Phobius"/>
    </source>
</evidence>
<evidence type="ECO:0000313" key="2">
    <source>
        <dbReference type="EMBL" id="MAA11523.1"/>
    </source>
</evidence>
<reference evidence="2" key="1">
    <citation type="journal article" date="2017" name="Parasit. Vectors">
        <title>Sialotranscriptomics of Rhipicephalus zambeziensis reveals intricate expression profiles of secretory proteins and suggests tight temporal transcriptional regulation during blood-feeding.</title>
        <authorList>
            <person name="de Castro M.H."/>
            <person name="de Klerk D."/>
            <person name="Pienaar R."/>
            <person name="Rees D.J.G."/>
            <person name="Mans B.J."/>
        </authorList>
    </citation>
    <scope>NUCLEOTIDE SEQUENCE</scope>
    <source>
        <tissue evidence="2">Salivary glands</tissue>
    </source>
</reference>
<protein>
    <submittedName>
        <fullName evidence="2">Basic tail secreted protein</fullName>
    </submittedName>
</protein>
<dbReference type="EMBL" id="GFPF01000377">
    <property type="protein sequence ID" value="MAA11523.1"/>
    <property type="molecule type" value="Transcribed_RNA"/>
</dbReference>
<keyword evidence="1" id="KW-0472">Membrane</keyword>
<accession>A0A224YB64</accession>